<dbReference type="InterPro" id="IPR038729">
    <property type="entry name" value="Rad50/SbcC_AAA"/>
</dbReference>
<evidence type="ECO:0000256" key="3">
    <source>
        <dbReference type="ARBA" id="ARBA00004286"/>
    </source>
</evidence>
<evidence type="ECO:0000256" key="5">
    <source>
        <dbReference type="ARBA" id="ARBA00022454"/>
    </source>
</evidence>
<gene>
    <name evidence="12" type="ORF">BBOV_III009970</name>
</gene>
<dbReference type="PANTHER" id="PTHR18867">
    <property type="entry name" value="RAD50"/>
    <property type="match status" value="1"/>
</dbReference>
<evidence type="ECO:0000256" key="6">
    <source>
        <dbReference type="ARBA" id="ARBA00022723"/>
    </source>
</evidence>
<evidence type="ECO:0000256" key="8">
    <source>
        <dbReference type="ARBA" id="ARBA00023242"/>
    </source>
</evidence>
<dbReference type="GO" id="GO:0051880">
    <property type="term" value="F:G-quadruplex DNA binding"/>
    <property type="evidence" value="ECO:0007669"/>
    <property type="project" value="TreeGrafter"/>
</dbReference>
<accession>A7APR9</accession>
<dbReference type="InParanoid" id="A7APR9"/>
<dbReference type="GO" id="GO:0043047">
    <property type="term" value="F:single-stranded telomeric DNA binding"/>
    <property type="evidence" value="ECO:0007669"/>
    <property type="project" value="TreeGrafter"/>
</dbReference>
<dbReference type="VEuPathDB" id="PiroplasmaDB:BBOV_III009970"/>
<dbReference type="GO" id="GO:0000722">
    <property type="term" value="P:telomere maintenance via recombination"/>
    <property type="evidence" value="ECO:0007669"/>
    <property type="project" value="TreeGrafter"/>
</dbReference>
<evidence type="ECO:0000256" key="4">
    <source>
        <dbReference type="ARBA" id="ARBA00009439"/>
    </source>
</evidence>
<dbReference type="KEGG" id="bbo:BBOV_III009970"/>
<keyword evidence="6" id="KW-0479">Metal-binding</keyword>
<dbReference type="Proteomes" id="UP000002173">
    <property type="component" value="Unassembled WGS sequence"/>
</dbReference>
<reference evidence="13" key="2">
    <citation type="journal article" date="2020" name="Data Brief">
        <title>Transcriptome dataset of Babesia bovis life stages within vertebrate and invertebrate hosts.</title>
        <authorList>
            <person name="Ueti M.W."/>
            <person name="Johnson W.C."/>
            <person name="Kappmeyer L.S."/>
            <person name="Herndon D.R."/>
            <person name="Mousel M.R."/>
            <person name="Reif K.E."/>
            <person name="Taus N.S."/>
            <person name="Ifeonu O.O."/>
            <person name="Silva J.C."/>
            <person name="Suarez C.E."/>
            <person name="Brayton K.A."/>
        </authorList>
    </citation>
    <scope>NUCLEOTIDE SEQUENCE [LARGE SCALE GENOMIC DNA]</scope>
</reference>
<dbReference type="Gene3D" id="3.40.50.300">
    <property type="entry name" value="P-loop containing nucleotide triphosphate hydrolases"/>
    <property type="match status" value="2"/>
</dbReference>
<dbReference type="GO" id="GO:0000794">
    <property type="term" value="C:condensed nuclear chromosome"/>
    <property type="evidence" value="ECO:0007669"/>
    <property type="project" value="TreeGrafter"/>
</dbReference>
<proteinExistence type="inferred from homology"/>
<name>A7APR9_BABBO</name>
<keyword evidence="13" id="KW-1185">Reference proteome</keyword>
<dbReference type="GO" id="GO:0016887">
    <property type="term" value="F:ATP hydrolysis activity"/>
    <property type="evidence" value="ECO:0007669"/>
    <property type="project" value="InterPro"/>
</dbReference>
<evidence type="ECO:0000259" key="11">
    <source>
        <dbReference type="Pfam" id="PF13476"/>
    </source>
</evidence>
<evidence type="ECO:0000313" key="12">
    <source>
        <dbReference type="EMBL" id="EDO08553.1"/>
    </source>
</evidence>
<feature type="coiled-coil region" evidence="10">
    <location>
        <begin position="192"/>
        <end position="302"/>
    </location>
</feature>
<evidence type="ECO:0000256" key="1">
    <source>
        <dbReference type="ARBA" id="ARBA00001947"/>
    </source>
</evidence>
<dbReference type="GeneID" id="5480377"/>
<dbReference type="OMA" id="FSDYYYR"/>
<dbReference type="Pfam" id="PF13476">
    <property type="entry name" value="AAA_23"/>
    <property type="match status" value="1"/>
</dbReference>
<evidence type="ECO:0000256" key="2">
    <source>
        <dbReference type="ARBA" id="ARBA00004123"/>
    </source>
</evidence>
<dbReference type="SUPFAM" id="SSF52540">
    <property type="entry name" value="P-loop containing nucleoside triphosphate hydrolases"/>
    <property type="match status" value="2"/>
</dbReference>
<protein>
    <recommendedName>
        <fullName evidence="11">Rad50/SbcC-type AAA domain-containing protein</fullName>
    </recommendedName>
</protein>
<dbReference type="GO" id="GO:0007004">
    <property type="term" value="P:telomere maintenance via telomerase"/>
    <property type="evidence" value="ECO:0007669"/>
    <property type="project" value="TreeGrafter"/>
</dbReference>
<feature type="coiled-coil region" evidence="10">
    <location>
        <begin position="407"/>
        <end position="536"/>
    </location>
</feature>
<dbReference type="RefSeq" id="XP_001612121.1">
    <property type="nucleotide sequence ID" value="XM_001612071.1"/>
</dbReference>
<dbReference type="GO" id="GO:0070192">
    <property type="term" value="P:chromosome organization involved in meiotic cell cycle"/>
    <property type="evidence" value="ECO:0007669"/>
    <property type="project" value="TreeGrafter"/>
</dbReference>
<comment type="catalytic activity">
    <reaction evidence="9">
        <text>ATP + H2O = ADP + phosphate + H(+)</text>
        <dbReference type="Rhea" id="RHEA:13065"/>
        <dbReference type="ChEBI" id="CHEBI:15377"/>
        <dbReference type="ChEBI" id="CHEBI:15378"/>
        <dbReference type="ChEBI" id="CHEBI:30616"/>
        <dbReference type="ChEBI" id="CHEBI:43474"/>
        <dbReference type="ChEBI" id="CHEBI:456216"/>
    </reaction>
</comment>
<dbReference type="FunCoup" id="A7APR9">
    <property type="interactions" value="73"/>
</dbReference>
<reference evidence="12 13" key="1">
    <citation type="journal article" date="2007" name="PLoS Pathog.">
        <title>Genome sequence of Babesia bovis and comparative analysis of apicomplexan hemoprotozoa.</title>
        <authorList>
            <person name="Brayton K.A."/>
            <person name="Lau A.O.T."/>
            <person name="Herndon D.R."/>
            <person name="Hannick L."/>
            <person name="Kappmeyer L.S."/>
            <person name="Berens S.J."/>
            <person name="Bidwell S.L."/>
            <person name="Brown W.C."/>
            <person name="Crabtree J."/>
            <person name="Fadrosh D."/>
            <person name="Feldblum T."/>
            <person name="Forberger H.A."/>
            <person name="Haas B.J."/>
            <person name="Howell J.M."/>
            <person name="Khouri H."/>
            <person name="Koo H."/>
            <person name="Mann D.J."/>
            <person name="Norimine J."/>
            <person name="Paulsen I.T."/>
            <person name="Radune D."/>
            <person name="Ren Q."/>
            <person name="Smith R.K. Jr."/>
            <person name="Suarez C.E."/>
            <person name="White O."/>
            <person name="Wortman J.R."/>
            <person name="Knowles D.P. Jr."/>
            <person name="McElwain T.F."/>
            <person name="Nene V.M."/>
        </authorList>
    </citation>
    <scope>NUCLEOTIDE SEQUENCE [LARGE SCALE GENOMIC DNA]</scope>
    <source>
        <strain evidence="12">T2Bo</strain>
    </source>
</reference>
<dbReference type="GO" id="GO:0003691">
    <property type="term" value="F:double-stranded telomeric DNA binding"/>
    <property type="evidence" value="ECO:0007669"/>
    <property type="project" value="TreeGrafter"/>
</dbReference>
<organism evidence="12 13">
    <name type="scientific">Babesia bovis</name>
    <dbReference type="NCBI Taxonomy" id="5865"/>
    <lineage>
        <taxon>Eukaryota</taxon>
        <taxon>Sar</taxon>
        <taxon>Alveolata</taxon>
        <taxon>Apicomplexa</taxon>
        <taxon>Aconoidasida</taxon>
        <taxon>Piroplasmida</taxon>
        <taxon>Babesiidae</taxon>
        <taxon>Babesia</taxon>
    </lineage>
</organism>
<keyword evidence="7" id="KW-0862">Zinc</keyword>
<dbReference type="GO" id="GO:0046872">
    <property type="term" value="F:metal ion binding"/>
    <property type="evidence" value="ECO:0007669"/>
    <property type="project" value="UniProtKB-KW"/>
</dbReference>
<keyword evidence="8" id="KW-0539">Nucleus</keyword>
<comment type="similarity">
    <text evidence="4">Belongs to the SMC family. RAD50 subfamily.</text>
</comment>
<evidence type="ECO:0000256" key="7">
    <source>
        <dbReference type="ARBA" id="ARBA00022833"/>
    </source>
</evidence>
<comment type="cofactor">
    <cofactor evidence="1">
        <name>Zn(2+)</name>
        <dbReference type="ChEBI" id="CHEBI:29105"/>
    </cofactor>
</comment>
<feature type="domain" description="Rad50/SbcC-type AAA" evidence="11">
    <location>
        <begin position="6"/>
        <end position="242"/>
    </location>
</feature>
<evidence type="ECO:0000313" key="13">
    <source>
        <dbReference type="Proteomes" id="UP000002173"/>
    </source>
</evidence>
<comment type="subcellular location">
    <subcellularLocation>
        <location evidence="3">Chromosome</location>
    </subcellularLocation>
    <subcellularLocation>
        <location evidence="2">Nucleus</location>
    </subcellularLocation>
</comment>
<dbReference type="STRING" id="5865.A7APR9"/>
<reference evidence="13" key="3">
    <citation type="journal article" date="2021" name="Int. J. Parasitol.">
        <title>Comparative analysis of gene expression between Babesia bovis blood stages and kinetes allowed by improved genome annotation.</title>
        <authorList>
            <person name="Ueti M.W."/>
            <person name="Johnson W.C."/>
            <person name="Kappmeyer L.S."/>
            <person name="Herndon D.R."/>
            <person name="Mousel M.R."/>
            <person name="Reif K.E."/>
            <person name="Taus N.S."/>
            <person name="Ifeonu O.O."/>
            <person name="Silva J.C."/>
            <person name="Suarez C.E."/>
            <person name="Brayton K.A."/>
        </authorList>
    </citation>
    <scope>NUCLEOTIDE SEQUENCE [LARGE SCALE GENOMIC DNA]</scope>
</reference>
<dbReference type="PANTHER" id="PTHR18867:SF12">
    <property type="entry name" value="DNA REPAIR PROTEIN RAD50"/>
    <property type="match status" value="1"/>
</dbReference>
<comment type="caution">
    <text evidence="12">The sequence shown here is derived from an EMBL/GenBank/DDBJ whole genome shotgun (WGS) entry which is preliminary data.</text>
</comment>
<keyword evidence="5" id="KW-0158">Chromosome</keyword>
<keyword evidence="10" id="KW-0175">Coiled coil</keyword>
<sequence length="1121" mass="129110">MSTLKSLQIQGIRCFSPNNAQSIEFEKPLTLIVGPNGAGKTTIMECLKMGLCGILPPNADRGKSFIYDSKMSEQREVRAQITLGVETYQKVQIFATRNYSVTRERNDGSKPTFKTGESKMRVIGPDEVESNLGMKMSDIDTSLPSMMGLSRALIDSVVVCHQDESNWALDDLSKFKSKFDDLLETSRYTKALTALQKEKKEQNEAIKREMIKLEYAKAQITQVAELKNQFKSNADNIEQSKERLALLESELKQINETAQMLRKEYEHAAAVCTEIRHTKEAIERLSNDIHIMQQNIGEIYEESLDDMTLFFEKVSHELEGYHGTYNTITLEIDRLMEHMDGLHQHINVTNDKITNRIYIEETIKSTGELLVSIVADINKEMDLHVDSMIDEQNVNMYINHLENMSQNEEVNNNLVQLKKEIAQLEQRILDVTTKEGALNVLAQVLDAEMQDYAKQANELEQMKNSYKHNEVLMEKIKQELEAYEQMLIPLVNEREHLKVIVLKEKNTINGITIEDKNEVKAALNFLEHMLANDRKEIMQYAKDVLGIKADDEDLITKIKDFFSTALIKRTSPNISPRLDNIQFQQDSVAAIIQMINQIEDWYQQDGTEQPCSNVEPYKPLLKLVTSLRIHEYIAYYKSFLEMDSEQQQGDDNVTEVTMRLETVISGIQNIKSLMQKADETLAEVETELHNIALNIEKVGDAEKKYAELQSEQQHSNEEMEAIQSILETLKAEQQSKRTEYDELNTRASLMKNEYMLKVAKLTTLMERYKDAKNKLDKIHEEYIVSESDEDLQHDLKAELNVVTDTINQKRTEQRDLLDTINDQKQWLQRLEENITYKTKMRELEDAKHYLNALRCKLGPRSEDEIQALIKETNIKCGKVSVEIATLRGSLNTREETVQKLQQMLESDTYKNVHQDYAEIMLAVKSHSMAFEDLNLYTKTLEIKLHQYHSEKIEQINTVLKRVWREVYTGTNVDYIEIQSNIDTVVATTGLAPRSYNYRMVMVNHNGVEMDMRGRCSAGERVLASLILRITLTEAFCYNCNILALDEPTTNLDKENIASLETSLAKLVNDCSIDFQLILITHDEGFARKMALRCNCNKYFRLTKNTENDTVIEAVPFLANQY</sequence>
<dbReference type="eggNOG" id="KOG0962">
    <property type="taxonomic scope" value="Eukaryota"/>
</dbReference>
<evidence type="ECO:0000256" key="9">
    <source>
        <dbReference type="ARBA" id="ARBA00049360"/>
    </source>
</evidence>
<dbReference type="GO" id="GO:0030870">
    <property type="term" value="C:Mre11 complex"/>
    <property type="evidence" value="ECO:0007669"/>
    <property type="project" value="TreeGrafter"/>
</dbReference>
<dbReference type="AlphaFoldDB" id="A7APR9"/>
<dbReference type="GO" id="GO:0006302">
    <property type="term" value="P:double-strand break repair"/>
    <property type="evidence" value="ECO:0007669"/>
    <property type="project" value="InterPro"/>
</dbReference>
<dbReference type="EMBL" id="AAXT01000001">
    <property type="protein sequence ID" value="EDO08553.1"/>
    <property type="molecule type" value="Genomic_DNA"/>
</dbReference>
<evidence type="ECO:0000256" key="10">
    <source>
        <dbReference type="SAM" id="Coils"/>
    </source>
</evidence>
<feature type="coiled-coil region" evidence="10">
    <location>
        <begin position="667"/>
        <end position="781"/>
    </location>
</feature>
<dbReference type="InterPro" id="IPR027417">
    <property type="entry name" value="P-loop_NTPase"/>
</dbReference>